<evidence type="ECO:0000313" key="4">
    <source>
        <dbReference type="WBParaSite" id="SVE_1652700.1"/>
    </source>
</evidence>
<evidence type="ECO:0000313" key="3">
    <source>
        <dbReference type="Proteomes" id="UP000035680"/>
    </source>
</evidence>
<dbReference type="InterPro" id="IPR004087">
    <property type="entry name" value="KH_dom"/>
</dbReference>
<sequence length="328" mass="37954">MINDSNLLYDINGRIYRRNPYYTHKENENMTEKNLLFLDDETKYDTDRECWYMKFLVPVPFHGKIIGNKGVNRSKMERKFGCKIFIPEKDTTNSEIEVISKVSYENVERCKEAIDEIVTETRNKMPFSHFVSFSFSKDDKLQKKFLTFVDKARDISGLGSEYFQLPNKLHITICMATLIDKTEEDITINCLKNIVDEMIKPSLGGNNIKIKIKGLCTMNDDPKKANILYGKIDCPVLQNISEEINNTLKKTGLCIDDKDGLKLHLTLINTSFLKGKQNRKKTFDSSRIIEKLDDFDFGEISLSHVTLNKRFAAEDDGSYFIVHEESFV</sequence>
<evidence type="ECO:0000259" key="2">
    <source>
        <dbReference type="SMART" id="SM00322"/>
    </source>
</evidence>
<proteinExistence type="predicted"/>
<dbReference type="InterPro" id="IPR004088">
    <property type="entry name" value="KH_dom_type_1"/>
</dbReference>
<reference evidence="4" key="2">
    <citation type="submission" date="2015-08" db="UniProtKB">
        <authorList>
            <consortium name="WormBaseParasite"/>
        </authorList>
    </citation>
    <scope>IDENTIFICATION</scope>
</reference>
<dbReference type="SUPFAM" id="SSF54791">
    <property type="entry name" value="Eukaryotic type KH-domain (KH-domain type I)"/>
    <property type="match status" value="1"/>
</dbReference>
<reference evidence="3" key="1">
    <citation type="submission" date="2014-07" db="EMBL/GenBank/DDBJ databases">
        <authorList>
            <person name="Martin A.A"/>
            <person name="De Silva N."/>
        </authorList>
    </citation>
    <scope>NUCLEOTIDE SEQUENCE</scope>
</reference>
<dbReference type="InterPro" id="IPR009210">
    <property type="entry name" value="ASCC1"/>
</dbReference>
<dbReference type="Gene3D" id="3.90.1140.10">
    <property type="entry name" value="Cyclic phosphodiesterase"/>
    <property type="match status" value="1"/>
</dbReference>
<dbReference type="GO" id="GO:0005634">
    <property type="term" value="C:nucleus"/>
    <property type="evidence" value="ECO:0007669"/>
    <property type="project" value="TreeGrafter"/>
</dbReference>
<dbReference type="PIRSF" id="PIRSF027019">
    <property type="entry name" value="Euk_LigT"/>
    <property type="match status" value="1"/>
</dbReference>
<dbReference type="PANTHER" id="PTHR13360">
    <property type="entry name" value="ACTIVATING SIGNAL COINTEGRATOR 1 COMPLEX SUBUNIT 1"/>
    <property type="match status" value="1"/>
</dbReference>
<evidence type="ECO:0000256" key="1">
    <source>
        <dbReference type="PROSITE-ProRule" id="PRU00117"/>
    </source>
</evidence>
<dbReference type="Proteomes" id="UP000035680">
    <property type="component" value="Unassembled WGS sequence"/>
</dbReference>
<dbReference type="Pfam" id="PF00013">
    <property type="entry name" value="KH_1"/>
    <property type="match status" value="1"/>
</dbReference>
<dbReference type="PANTHER" id="PTHR13360:SF1">
    <property type="entry name" value="ACTIVATING SIGNAL COINTEGRATOR 1 COMPLEX SUBUNIT 1"/>
    <property type="match status" value="1"/>
</dbReference>
<dbReference type="GO" id="GO:0003723">
    <property type="term" value="F:RNA binding"/>
    <property type="evidence" value="ECO:0007669"/>
    <property type="project" value="UniProtKB-UniRule"/>
</dbReference>
<feature type="domain" description="K Homology" evidence="2">
    <location>
        <begin position="49"/>
        <end position="119"/>
    </location>
</feature>
<dbReference type="InterPro" id="IPR019510">
    <property type="entry name" value="AKAP7-like_phosphoesterase"/>
</dbReference>
<dbReference type="STRING" id="75913.A0A0K0FW09"/>
<keyword evidence="1" id="KW-0694">RNA-binding</keyword>
<name>A0A0K0FW09_STRVS</name>
<keyword evidence="3" id="KW-1185">Reference proteome</keyword>
<dbReference type="PROSITE" id="PS50084">
    <property type="entry name" value="KH_TYPE_1"/>
    <property type="match status" value="1"/>
</dbReference>
<dbReference type="WBParaSite" id="SVE_1652700.1">
    <property type="protein sequence ID" value="SVE_1652700.1"/>
    <property type="gene ID" value="SVE_1652700"/>
</dbReference>
<dbReference type="Pfam" id="PF10469">
    <property type="entry name" value="AKAP7_NLS"/>
    <property type="match status" value="1"/>
</dbReference>
<accession>A0A0K0FW09</accession>
<protein>
    <submittedName>
        <fullName evidence="4">Activating signal cointegrator 1 complex subunit 1 (inferred by orthology to a human protein)</fullName>
    </submittedName>
</protein>
<dbReference type="CDD" id="cd00105">
    <property type="entry name" value="KH-I"/>
    <property type="match status" value="1"/>
</dbReference>
<dbReference type="GO" id="GO:0006355">
    <property type="term" value="P:regulation of DNA-templated transcription"/>
    <property type="evidence" value="ECO:0007669"/>
    <property type="project" value="TreeGrafter"/>
</dbReference>
<dbReference type="AlphaFoldDB" id="A0A0K0FW09"/>
<dbReference type="GO" id="GO:0006307">
    <property type="term" value="P:DNA alkylation repair"/>
    <property type="evidence" value="ECO:0007669"/>
    <property type="project" value="InterPro"/>
</dbReference>
<dbReference type="Gene3D" id="3.30.1370.10">
    <property type="entry name" value="K Homology domain, type 1"/>
    <property type="match status" value="1"/>
</dbReference>
<dbReference type="InterPro" id="IPR036612">
    <property type="entry name" value="KH_dom_type_1_sf"/>
</dbReference>
<organism evidence="3 4">
    <name type="scientific">Strongyloides venezuelensis</name>
    <name type="common">Threadworm</name>
    <dbReference type="NCBI Taxonomy" id="75913"/>
    <lineage>
        <taxon>Eukaryota</taxon>
        <taxon>Metazoa</taxon>
        <taxon>Ecdysozoa</taxon>
        <taxon>Nematoda</taxon>
        <taxon>Chromadorea</taxon>
        <taxon>Rhabditida</taxon>
        <taxon>Tylenchina</taxon>
        <taxon>Panagrolaimomorpha</taxon>
        <taxon>Strongyloidoidea</taxon>
        <taxon>Strongyloididae</taxon>
        <taxon>Strongyloides</taxon>
    </lineage>
</organism>
<dbReference type="SMART" id="SM00322">
    <property type="entry name" value="KH"/>
    <property type="match status" value="1"/>
</dbReference>